<evidence type="ECO:0000313" key="1">
    <source>
        <dbReference type="EMBL" id="RSM45977.1"/>
    </source>
</evidence>
<dbReference type="AlphaFoldDB" id="A0A428WSC4"/>
<comment type="caution">
    <text evidence="1">The sequence shown here is derived from an EMBL/GenBank/DDBJ whole genome shotgun (WGS) entry which is preliminary data.</text>
</comment>
<sequence>MVDEQAKVYWTSAEAPTRPELEQFFLHVGRSTYSAWVIEIGSRARTLPAPPSAVRPAPEPCPIWLATPIFSAARVGDRMAPRSNADHQKADTWVTHFGDPVACNATAAQTQYLL</sequence>
<evidence type="ECO:0000313" key="2">
    <source>
        <dbReference type="Proteomes" id="UP000286716"/>
    </source>
</evidence>
<protein>
    <submittedName>
        <fullName evidence="1">Uncharacterized protein</fullName>
    </submittedName>
</protein>
<dbReference type="EMBL" id="QHHU01000014">
    <property type="protein sequence ID" value="RSM45977.1"/>
    <property type="molecule type" value="Genomic_DNA"/>
</dbReference>
<proteinExistence type="predicted"/>
<reference evidence="1 2" key="1">
    <citation type="submission" date="2018-05" db="EMBL/GenBank/DDBJ databases">
        <title>Evolution of GPA BGCs.</title>
        <authorList>
            <person name="Waglechner N."/>
            <person name="Wright G.D."/>
        </authorList>
    </citation>
    <scope>NUCLEOTIDE SEQUENCE [LARGE SCALE GENOMIC DNA]</scope>
    <source>
        <strain evidence="1 2">DSM 5908</strain>
    </source>
</reference>
<dbReference type="Proteomes" id="UP000286716">
    <property type="component" value="Unassembled WGS sequence"/>
</dbReference>
<accession>A0A428WSC4</accession>
<keyword evidence="2" id="KW-1185">Reference proteome</keyword>
<name>A0A428WSC4_AMYBA</name>
<gene>
    <name evidence="1" type="ORF">DMA12_11820</name>
</gene>
<organism evidence="1 2">
    <name type="scientific">Amycolatopsis balhimycina DSM 5908</name>
    <dbReference type="NCBI Taxonomy" id="1081091"/>
    <lineage>
        <taxon>Bacteria</taxon>
        <taxon>Bacillati</taxon>
        <taxon>Actinomycetota</taxon>
        <taxon>Actinomycetes</taxon>
        <taxon>Pseudonocardiales</taxon>
        <taxon>Pseudonocardiaceae</taxon>
        <taxon>Amycolatopsis</taxon>
    </lineage>
</organism>